<feature type="chain" id="PRO_5014886027" description="Oxidoreductase molybdopterin-binding domain-containing protein" evidence="1">
    <location>
        <begin position="20"/>
        <end position="153"/>
    </location>
</feature>
<accession>A0A2N7UNA1</accession>
<dbReference type="Gene3D" id="3.90.420.10">
    <property type="entry name" value="Oxidoreductase, molybdopterin-binding domain"/>
    <property type="match status" value="1"/>
</dbReference>
<dbReference type="Pfam" id="PF00174">
    <property type="entry name" value="Oxidored_molyb"/>
    <property type="match status" value="1"/>
</dbReference>
<dbReference type="Proteomes" id="UP000235547">
    <property type="component" value="Unassembled WGS sequence"/>
</dbReference>
<reference evidence="3 4" key="1">
    <citation type="submission" date="2018-01" db="EMBL/GenBank/DDBJ databases">
        <title>Halomonas endophytica sp. nov., isolated from storage liquid in the stems of Populus euphratica.</title>
        <authorList>
            <person name="Chen C."/>
        </authorList>
    </citation>
    <scope>NUCLEOTIDE SEQUENCE [LARGE SCALE GENOMIC DNA]</scope>
    <source>
        <strain evidence="3 4">BZ-SZ-XJ27</strain>
    </source>
</reference>
<dbReference type="InterPro" id="IPR000572">
    <property type="entry name" value="OxRdtase_Mopterin-bd_dom"/>
</dbReference>
<sequence length="153" mass="17471">MRLASLIIPLALWAGIACADQHEVLTLSHAGESRTLGLEEIERTEMHELELQHPEGPSGRFAGVWLNDFLAAHRLDEARRVRFIAHDDYTTFLTPAERRQKDYLLLTRLDGEPIPRRELGPLMLVVPDDLDAVQSGIEPMTRWIWAIREISAR</sequence>
<dbReference type="RefSeq" id="WP_102586973.1">
    <property type="nucleotide sequence ID" value="NZ_BNAE01000001.1"/>
</dbReference>
<evidence type="ECO:0000313" key="3">
    <source>
        <dbReference type="EMBL" id="PMR81907.1"/>
    </source>
</evidence>
<dbReference type="InterPro" id="IPR036374">
    <property type="entry name" value="OxRdtase_Mopterin-bd_sf"/>
</dbReference>
<evidence type="ECO:0000256" key="1">
    <source>
        <dbReference type="SAM" id="SignalP"/>
    </source>
</evidence>
<proteinExistence type="predicted"/>
<evidence type="ECO:0000313" key="4">
    <source>
        <dbReference type="Proteomes" id="UP000235547"/>
    </source>
</evidence>
<feature type="signal peptide" evidence="1">
    <location>
        <begin position="1"/>
        <end position="19"/>
    </location>
</feature>
<dbReference type="EMBL" id="PNRG01000006">
    <property type="protein sequence ID" value="PMR81907.1"/>
    <property type="molecule type" value="Genomic_DNA"/>
</dbReference>
<comment type="caution">
    <text evidence="3">The sequence shown here is derived from an EMBL/GenBank/DDBJ whole genome shotgun (WGS) entry which is preliminary data.</text>
</comment>
<keyword evidence="1" id="KW-0732">Signal</keyword>
<dbReference type="PROSITE" id="PS51257">
    <property type="entry name" value="PROKAR_LIPOPROTEIN"/>
    <property type="match status" value="1"/>
</dbReference>
<name>A0A2N7UNA1_9GAMM</name>
<evidence type="ECO:0000259" key="2">
    <source>
        <dbReference type="Pfam" id="PF00174"/>
    </source>
</evidence>
<keyword evidence="4" id="KW-1185">Reference proteome</keyword>
<feature type="domain" description="Oxidoreductase molybdopterin-binding" evidence="2">
    <location>
        <begin position="46"/>
        <end position="128"/>
    </location>
</feature>
<dbReference type="AlphaFoldDB" id="A0A2N7UNA1"/>
<organism evidence="3 4">
    <name type="scientific">Halomonas urumqiensis</name>
    <dbReference type="NCBI Taxonomy" id="1684789"/>
    <lineage>
        <taxon>Bacteria</taxon>
        <taxon>Pseudomonadati</taxon>
        <taxon>Pseudomonadota</taxon>
        <taxon>Gammaproteobacteria</taxon>
        <taxon>Oceanospirillales</taxon>
        <taxon>Halomonadaceae</taxon>
        <taxon>Halomonas</taxon>
    </lineage>
</organism>
<gene>
    <name evidence="3" type="ORF">C1H70_03575</name>
</gene>
<protein>
    <recommendedName>
        <fullName evidence="2">Oxidoreductase molybdopterin-binding domain-containing protein</fullName>
    </recommendedName>
</protein>
<dbReference type="SUPFAM" id="SSF56524">
    <property type="entry name" value="Oxidoreductase molybdopterin-binding domain"/>
    <property type="match status" value="1"/>
</dbReference>